<keyword evidence="6" id="KW-0808">Transferase</keyword>
<evidence type="ECO:0000313" key="6">
    <source>
        <dbReference type="EMBL" id="KAF2868530.1"/>
    </source>
</evidence>
<dbReference type="CDD" id="cd02859">
    <property type="entry name" value="E_set_AMPKbeta_like_N"/>
    <property type="match status" value="1"/>
</dbReference>
<dbReference type="SUPFAM" id="SSF81296">
    <property type="entry name" value="E set domains"/>
    <property type="match status" value="1"/>
</dbReference>
<dbReference type="InterPro" id="IPR037256">
    <property type="entry name" value="ASC_dom_sf"/>
</dbReference>
<name>A0A7C8I9H4_9PLEO</name>
<feature type="domain" description="Association with the SNF1 complex (ASC)" evidence="5">
    <location>
        <begin position="441"/>
        <end position="548"/>
    </location>
</feature>
<dbReference type="InterPro" id="IPR006828">
    <property type="entry name" value="ASC_dom"/>
</dbReference>
<dbReference type="InterPro" id="IPR013783">
    <property type="entry name" value="Ig-like_fold"/>
</dbReference>
<sequence length="557" mass="59464">MGNQPSSSSSARPTQTQSPTSNPQSPSVTSSHGSAPPGHIHHAAHHSGGVRELHAANPKPRRRESIQALSVKASAAPPSASLESAAAHPTSTTTTTRPLSRGRAQTVSTGTGTGTTSNTSNSNSSSNSTANGTSTAAAAAHQLRAAQQDHARAHAVDTMGNEQSKHKGHGKALAGKPAPSPQTRPVDVPALPRDDAHAQGSRTAAAASSLEPADASQDNYPVPSSHYSRPPRLPLPIEEEVHTPGSPIISPADLSSPIDAADIEGALPRRSSVLSHTTADDDELGDEFKAPQGQPTVPTLIEWEGPEERVYVTGTFAGWNKKYKLHPNGPSKKKHVLSAYVNITPGTHHLMFIVDTDMRTSDKLPTAVDYTNILVNYLEVSLDDVPQPATGVADETQKPEPVPVQERPAPPGMYPPQILPPTPELQPVKQPVPEPPKRKTSTPSPRKYHQTIPHYLADWDSPEESSRFARANAIAITLPTPPSLPLFLSKSILNGSTPMKDDSSVLIMPNHTVLNHLATSSIKDNILATSATTRYKQKFLTSIMYKPKNEDPDREHY</sequence>
<feature type="region of interest" description="Disordered" evidence="4">
    <location>
        <begin position="387"/>
        <end position="448"/>
    </location>
</feature>
<dbReference type="GO" id="GO:0007165">
    <property type="term" value="P:signal transduction"/>
    <property type="evidence" value="ECO:0007669"/>
    <property type="project" value="UniProtKB-ARBA"/>
</dbReference>
<gene>
    <name evidence="6" type="ORF">BDV95DRAFT_630687</name>
</gene>
<dbReference type="InterPro" id="IPR014756">
    <property type="entry name" value="Ig_E-set"/>
</dbReference>
<dbReference type="EMBL" id="JAADJZ010000019">
    <property type="protein sequence ID" value="KAF2868530.1"/>
    <property type="molecule type" value="Genomic_DNA"/>
</dbReference>
<dbReference type="GO" id="GO:0019901">
    <property type="term" value="F:protein kinase binding"/>
    <property type="evidence" value="ECO:0007669"/>
    <property type="project" value="TreeGrafter"/>
</dbReference>
<keyword evidence="3" id="KW-0963">Cytoplasm</keyword>
<comment type="subcellular location">
    <subcellularLocation>
        <location evidence="1">Cytoplasm</location>
    </subcellularLocation>
</comment>
<dbReference type="SUPFAM" id="SSF160219">
    <property type="entry name" value="AMPKBI-like"/>
    <property type="match status" value="1"/>
</dbReference>
<feature type="compositionally biased region" description="Low complexity" evidence="4">
    <location>
        <begin position="204"/>
        <end position="216"/>
    </location>
</feature>
<proteinExistence type="inferred from homology"/>
<dbReference type="GO" id="GO:0005737">
    <property type="term" value="C:cytoplasm"/>
    <property type="evidence" value="ECO:0007669"/>
    <property type="project" value="UniProtKB-SubCell"/>
</dbReference>
<organism evidence="6 7">
    <name type="scientific">Massariosphaeria phaeospora</name>
    <dbReference type="NCBI Taxonomy" id="100035"/>
    <lineage>
        <taxon>Eukaryota</taxon>
        <taxon>Fungi</taxon>
        <taxon>Dikarya</taxon>
        <taxon>Ascomycota</taxon>
        <taxon>Pezizomycotina</taxon>
        <taxon>Dothideomycetes</taxon>
        <taxon>Pleosporomycetidae</taxon>
        <taxon>Pleosporales</taxon>
        <taxon>Pleosporales incertae sedis</taxon>
        <taxon>Massariosphaeria</taxon>
    </lineage>
</organism>
<evidence type="ECO:0000256" key="2">
    <source>
        <dbReference type="ARBA" id="ARBA00010926"/>
    </source>
</evidence>
<reference evidence="6 7" key="1">
    <citation type="submission" date="2020-01" db="EMBL/GenBank/DDBJ databases">
        <authorList>
            <consortium name="DOE Joint Genome Institute"/>
            <person name="Haridas S."/>
            <person name="Albert R."/>
            <person name="Binder M."/>
            <person name="Bloem J."/>
            <person name="Labutti K."/>
            <person name="Salamov A."/>
            <person name="Andreopoulos B."/>
            <person name="Baker S.E."/>
            <person name="Barry K."/>
            <person name="Bills G."/>
            <person name="Bluhm B.H."/>
            <person name="Cannon C."/>
            <person name="Castanera R."/>
            <person name="Culley D.E."/>
            <person name="Daum C."/>
            <person name="Ezra D."/>
            <person name="Gonzalez J.B."/>
            <person name="Henrissat B."/>
            <person name="Kuo A."/>
            <person name="Liang C."/>
            <person name="Lipzen A."/>
            <person name="Lutzoni F."/>
            <person name="Magnuson J."/>
            <person name="Mondo S."/>
            <person name="Nolan M."/>
            <person name="Ohm R."/>
            <person name="Pangilinan J."/>
            <person name="Park H.-J.H."/>
            <person name="Ramirez L."/>
            <person name="Alfaro M."/>
            <person name="Sun H."/>
            <person name="Tritt A."/>
            <person name="Yoshinaga Y."/>
            <person name="Zwiers L.-H.L."/>
            <person name="Turgeon B.G."/>
            <person name="Goodwin S.B."/>
            <person name="Spatafora J.W."/>
            <person name="Crous P.W."/>
            <person name="Grigoriev I.V."/>
        </authorList>
    </citation>
    <scope>NUCLEOTIDE SEQUENCE [LARGE SCALE GENOMIC DNA]</scope>
    <source>
        <strain evidence="6 7">CBS 611.86</strain>
    </source>
</reference>
<dbReference type="FunFam" id="2.60.40.10:FF:000562">
    <property type="entry name" value="Snf1 kinase complex beta-subunit Gal83"/>
    <property type="match status" value="1"/>
</dbReference>
<evidence type="ECO:0000313" key="7">
    <source>
        <dbReference type="Proteomes" id="UP000481861"/>
    </source>
</evidence>
<dbReference type="GO" id="GO:0016301">
    <property type="term" value="F:kinase activity"/>
    <property type="evidence" value="ECO:0007669"/>
    <property type="project" value="UniProtKB-KW"/>
</dbReference>
<dbReference type="Pfam" id="PF04739">
    <property type="entry name" value="AMPKBI"/>
    <property type="match status" value="1"/>
</dbReference>
<feature type="compositionally biased region" description="Low complexity" evidence="4">
    <location>
        <begin position="68"/>
        <end position="96"/>
    </location>
</feature>
<dbReference type="Proteomes" id="UP000481861">
    <property type="component" value="Unassembled WGS sequence"/>
</dbReference>
<evidence type="ECO:0000259" key="5">
    <source>
        <dbReference type="SMART" id="SM01010"/>
    </source>
</evidence>
<keyword evidence="6" id="KW-0418">Kinase</keyword>
<dbReference type="GO" id="GO:0031588">
    <property type="term" value="C:nucleotide-activated protein kinase complex"/>
    <property type="evidence" value="ECO:0007669"/>
    <property type="project" value="TreeGrafter"/>
</dbReference>
<dbReference type="InterPro" id="IPR032640">
    <property type="entry name" value="AMPK1_CBM"/>
</dbReference>
<feature type="compositionally biased region" description="Pro residues" evidence="4">
    <location>
        <begin position="408"/>
        <end position="434"/>
    </location>
</feature>
<comment type="similarity">
    <text evidence="2">Belongs to the 5'-AMP-activated protein kinase beta subunit family.</text>
</comment>
<feature type="compositionally biased region" description="Low complexity" evidence="4">
    <location>
        <begin position="13"/>
        <end position="38"/>
    </location>
</feature>
<evidence type="ECO:0000256" key="3">
    <source>
        <dbReference type="ARBA" id="ARBA00022490"/>
    </source>
</evidence>
<keyword evidence="7" id="KW-1185">Reference proteome</keyword>
<feature type="region of interest" description="Disordered" evidence="4">
    <location>
        <begin position="1"/>
        <end position="256"/>
    </location>
</feature>
<evidence type="ECO:0000256" key="4">
    <source>
        <dbReference type="SAM" id="MobiDB-lite"/>
    </source>
</evidence>
<dbReference type="PANTHER" id="PTHR10343">
    <property type="entry name" value="5'-AMP-ACTIVATED PROTEIN KINASE , BETA SUBUNIT"/>
    <property type="match status" value="1"/>
</dbReference>
<dbReference type="Gene3D" id="6.20.250.60">
    <property type="match status" value="1"/>
</dbReference>
<dbReference type="InterPro" id="IPR050827">
    <property type="entry name" value="CRP1_MDG1_kinase"/>
</dbReference>
<dbReference type="SMART" id="SM01010">
    <property type="entry name" value="AMPKBI"/>
    <property type="match status" value="1"/>
</dbReference>
<protein>
    <submittedName>
        <fullName evidence="6">5'-AMP-activated protein kinase beta subunit, interation domain-containing protein</fullName>
    </submittedName>
</protein>
<dbReference type="GO" id="GO:0005634">
    <property type="term" value="C:nucleus"/>
    <property type="evidence" value="ECO:0007669"/>
    <property type="project" value="TreeGrafter"/>
</dbReference>
<comment type="caution">
    <text evidence="6">The sequence shown here is derived from an EMBL/GenBank/DDBJ whole genome shotgun (WGS) entry which is preliminary data.</text>
</comment>
<accession>A0A7C8I9H4</accession>
<feature type="compositionally biased region" description="Low complexity" evidence="4">
    <location>
        <begin position="108"/>
        <end position="146"/>
    </location>
</feature>
<dbReference type="Pfam" id="PF16561">
    <property type="entry name" value="AMPK1_CBM"/>
    <property type="match status" value="1"/>
</dbReference>
<dbReference type="AlphaFoldDB" id="A0A7C8I9H4"/>
<dbReference type="Gene3D" id="2.60.40.10">
    <property type="entry name" value="Immunoglobulins"/>
    <property type="match status" value="1"/>
</dbReference>
<dbReference type="OrthoDB" id="531008at2759"/>
<feature type="region of interest" description="Disordered" evidence="4">
    <location>
        <begin position="272"/>
        <end position="298"/>
    </location>
</feature>
<feature type="compositionally biased region" description="Polar residues" evidence="4">
    <location>
        <begin position="1"/>
        <end position="12"/>
    </location>
</feature>
<dbReference type="PANTHER" id="PTHR10343:SF84">
    <property type="entry name" value="5'-AMP-ACTIVATED PROTEIN KINASE SUBUNIT BETA-1"/>
    <property type="match status" value="1"/>
</dbReference>
<evidence type="ECO:0000256" key="1">
    <source>
        <dbReference type="ARBA" id="ARBA00004496"/>
    </source>
</evidence>